<keyword evidence="1" id="KW-0472">Membrane</keyword>
<proteinExistence type="predicted"/>
<reference evidence="2" key="1">
    <citation type="journal article" date="2015" name="Nature">
        <title>Complex archaea that bridge the gap between prokaryotes and eukaryotes.</title>
        <authorList>
            <person name="Spang A."/>
            <person name="Saw J.H."/>
            <person name="Jorgensen S.L."/>
            <person name="Zaremba-Niedzwiedzka K."/>
            <person name="Martijn J."/>
            <person name="Lind A.E."/>
            <person name="van Eijk R."/>
            <person name="Schleper C."/>
            <person name="Guy L."/>
            <person name="Ettema T.J."/>
        </authorList>
    </citation>
    <scope>NUCLEOTIDE SEQUENCE</scope>
</reference>
<comment type="caution">
    <text evidence="2">The sequence shown here is derived from an EMBL/GenBank/DDBJ whole genome shotgun (WGS) entry which is preliminary data.</text>
</comment>
<protein>
    <submittedName>
        <fullName evidence="2">Uncharacterized protein</fullName>
    </submittedName>
</protein>
<accession>A0A0F9DBW2</accession>
<sequence>MGALIALASRVAAGLAPRAGGLARLLPTVGAGIGGVALGEAAFGGDEKRRRRRRKALTNDDVRTALTIASAISKKAAENFILMRVRGQ</sequence>
<dbReference type="AlphaFoldDB" id="A0A0F9DBW2"/>
<evidence type="ECO:0000256" key="1">
    <source>
        <dbReference type="SAM" id="Phobius"/>
    </source>
</evidence>
<evidence type="ECO:0000313" key="2">
    <source>
        <dbReference type="EMBL" id="KKL59213.1"/>
    </source>
</evidence>
<name>A0A0F9DBW2_9ZZZZ</name>
<dbReference type="EMBL" id="LAZR01029564">
    <property type="protein sequence ID" value="KKL59213.1"/>
    <property type="molecule type" value="Genomic_DNA"/>
</dbReference>
<keyword evidence="1" id="KW-0812">Transmembrane</keyword>
<organism evidence="2">
    <name type="scientific">marine sediment metagenome</name>
    <dbReference type="NCBI Taxonomy" id="412755"/>
    <lineage>
        <taxon>unclassified sequences</taxon>
        <taxon>metagenomes</taxon>
        <taxon>ecological metagenomes</taxon>
    </lineage>
</organism>
<gene>
    <name evidence="2" type="ORF">LCGC14_2217620</name>
</gene>
<keyword evidence="1" id="KW-1133">Transmembrane helix</keyword>
<feature type="transmembrane region" description="Helical" evidence="1">
    <location>
        <begin position="24"/>
        <end position="45"/>
    </location>
</feature>